<proteinExistence type="predicted"/>
<dbReference type="Proteomes" id="UP001144191">
    <property type="component" value="Unassembled WGS sequence"/>
</dbReference>
<sequence>MTDLGDYAPKALSLLRSKVQSGWVMYEWSSCTGNLEDGEDYQRADAEAFFNTEAYTSLPGCRVSGSSYPELTGHGNSRSTIFSQCQTIVVATYIRNTWFEQF</sequence>
<dbReference type="AlphaFoldDB" id="A0A9W6A771"/>
<name>A0A9W6A771_ASPNG</name>
<evidence type="ECO:0000313" key="2">
    <source>
        <dbReference type="Proteomes" id="UP001144191"/>
    </source>
</evidence>
<reference evidence="1" key="1">
    <citation type="submission" date="2022-07" db="EMBL/GenBank/DDBJ databases">
        <title>Taxonomy of Aspergillus series Nigri: significant species reduction supported by multi-species coalescent approaches.</title>
        <authorList>
            <person name="Bian C."/>
            <person name="Kusuya Y."/>
            <person name="Sklenar F."/>
            <person name="D'hooge E."/>
            <person name="Yaguchi T."/>
            <person name="Takahashi H."/>
            <person name="Hubka V."/>
        </authorList>
    </citation>
    <scope>NUCLEOTIDE SEQUENCE</scope>
    <source>
        <strain evidence="1">IFM 63604</strain>
    </source>
</reference>
<evidence type="ECO:0000313" key="1">
    <source>
        <dbReference type="EMBL" id="GLA52206.1"/>
    </source>
</evidence>
<protein>
    <submittedName>
        <fullName evidence="1">Uncharacterized protein</fullName>
    </submittedName>
</protein>
<dbReference type="EMBL" id="BRPB01000059">
    <property type="protein sequence ID" value="GLA52206.1"/>
    <property type="molecule type" value="Genomic_DNA"/>
</dbReference>
<organism evidence="1 2">
    <name type="scientific">Aspergillus niger</name>
    <dbReference type="NCBI Taxonomy" id="5061"/>
    <lineage>
        <taxon>Eukaryota</taxon>
        <taxon>Fungi</taxon>
        <taxon>Dikarya</taxon>
        <taxon>Ascomycota</taxon>
        <taxon>Pezizomycotina</taxon>
        <taxon>Eurotiomycetes</taxon>
        <taxon>Eurotiomycetidae</taxon>
        <taxon>Eurotiales</taxon>
        <taxon>Aspergillaceae</taxon>
        <taxon>Aspergillus</taxon>
        <taxon>Aspergillus subgen. Circumdati</taxon>
    </lineage>
</organism>
<comment type="caution">
    <text evidence="1">The sequence shown here is derived from an EMBL/GenBank/DDBJ whole genome shotgun (WGS) entry which is preliminary data.</text>
</comment>
<gene>
    <name evidence="1" type="ORF">AnigIFM63604_008841</name>
</gene>
<accession>A0A9W6A771</accession>